<evidence type="ECO:0000313" key="1">
    <source>
        <dbReference type="Proteomes" id="UP000095281"/>
    </source>
</evidence>
<accession>A0A1I8BMN0</accession>
<organism evidence="1 2">
    <name type="scientific">Meloidogyne hapla</name>
    <name type="common">Root-knot nematode worm</name>
    <dbReference type="NCBI Taxonomy" id="6305"/>
    <lineage>
        <taxon>Eukaryota</taxon>
        <taxon>Metazoa</taxon>
        <taxon>Ecdysozoa</taxon>
        <taxon>Nematoda</taxon>
        <taxon>Chromadorea</taxon>
        <taxon>Rhabditida</taxon>
        <taxon>Tylenchina</taxon>
        <taxon>Tylenchomorpha</taxon>
        <taxon>Tylenchoidea</taxon>
        <taxon>Meloidogynidae</taxon>
        <taxon>Meloidogyninae</taxon>
        <taxon>Meloidogyne</taxon>
    </lineage>
</organism>
<keyword evidence="1" id="KW-1185">Reference proteome</keyword>
<name>A0A1I8BMN0_MELHA</name>
<dbReference type="AlphaFoldDB" id="A0A1I8BMN0"/>
<evidence type="ECO:0000313" key="2">
    <source>
        <dbReference type="WBParaSite" id="MhA1_Contig315.frz3.gene1"/>
    </source>
</evidence>
<dbReference type="WBParaSite" id="MhA1_Contig315.frz3.gene1">
    <property type="protein sequence ID" value="MhA1_Contig315.frz3.gene1"/>
    <property type="gene ID" value="MhA1_Contig315.frz3.gene1"/>
</dbReference>
<reference evidence="2" key="1">
    <citation type="submission" date="2016-11" db="UniProtKB">
        <authorList>
            <consortium name="WormBaseParasite"/>
        </authorList>
    </citation>
    <scope>IDENTIFICATION</scope>
</reference>
<protein>
    <submittedName>
        <fullName evidence="2">Glycogen phosphorylase</fullName>
    </submittedName>
</protein>
<proteinExistence type="predicted"/>
<dbReference type="Proteomes" id="UP000095281">
    <property type="component" value="Unplaced"/>
</dbReference>
<sequence>MVRALRYVDAEIIDGNPDADVFTILKHCLTKSIEGLTHFNVNEVVEKLRKVIEHYNSLLPTSRMLFDYDYFARTNNPLIYYQNYIIKKGLNEIFERNQEEYESFIKTWRIEPHGNDKNPEAVMGVVGILR</sequence>